<dbReference type="InterPro" id="IPR014710">
    <property type="entry name" value="RmlC-like_jellyroll"/>
</dbReference>
<dbReference type="InterPro" id="IPR000595">
    <property type="entry name" value="cNMP-bd_dom"/>
</dbReference>
<protein>
    <submittedName>
        <fullName evidence="6">Crp/Fnr family transcriptional regulator</fullName>
    </submittedName>
</protein>
<proteinExistence type="predicted"/>
<dbReference type="PROSITE" id="PS51063">
    <property type="entry name" value="HTH_CRP_2"/>
    <property type="match status" value="1"/>
</dbReference>
<evidence type="ECO:0000256" key="1">
    <source>
        <dbReference type="ARBA" id="ARBA00023015"/>
    </source>
</evidence>
<keyword evidence="1" id="KW-0805">Transcription regulation</keyword>
<dbReference type="SMART" id="SM00419">
    <property type="entry name" value="HTH_CRP"/>
    <property type="match status" value="1"/>
</dbReference>
<dbReference type="SUPFAM" id="SSF46785">
    <property type="entry name" value="Winged helix' DNA-binding domain"/>
    <property type="match status" value="1"/>
</dbReference>
<dbReference type="SUPFAM" id="SSF51206">
    <property type="entry name" value="cAMP-binding domain-like"/>
    <property type="match status" value="1"/>
</dbReference>
<dbReference type="GO" id="GO:0003677">
    <property type="term" value="F:DNA binding"/>
    <property type="evidence" value="ECO:0007669"/>
    <property type="project" value="UniProtKB-KW"/>
</dbReference>
<evidence type="ECO:0000313" key="7">
    <source>
        <dbReference type="Proteomes" id="UP000886824"/>
    </source>
</evidence>
<reference evidence="6" key="2">
    <citation type="submission" date="2021-04" db="EMBL/GenBank/DDBJ databases">
        <authorList>
            <person name="Gilroy R."/>
        </authorList>
    </citation>
    <scope>NUCLEOTIDE SEQUENCE</scope>
    <source>
        <strain evidence="6">CHK33-7979</strain>
    </source>
</reference>
<evidence type="ECO:0000256" key="3">
    <source>
        <dbReference type="ARBA" id="ARBA00023163"/>
    </source>
</evidence>
<evidence type="ECO:0000313" key="6">
    <source>
        <dbReference type="EMBL" id="HIY72429.1"/>
    </source>
</evidence>
<dbReference type="AlphaFoldDB" id="A0A9D1Z1T7"/>
<sequence length="225" mass="25409">MQSVFAAMGRCPLFEGIPKEKYPNVLTCLQGEARAVSKDQVLLRMGERQSRPGVVMWGTLRISLYSEDGNLLTIERLDAGMVFGESLVCSMAEDSPIQIDAITDGEVLYLDFDPLLLQQENACPFRTRVTANLLREMGREALFLNRKMRILAQNRLRNRIKLYLQSLPATSDGVIRLEMGRGELAEYLCVDRSALSRELGRMQKDGILTYQGQTVRILDQDFLTA</sequence>
<reference evidence="6" key="1">
    <citation type="journal article" date="2021" name="PeerJ">
        <title>Extensive microbial diversity within the chicken gut microbiome revealed by metagenomics and culture.</title>
        <authorList>
            <person name="Gilroy R."/>
            <person name="Ravi A."/>
            <person name="Getino M."/>
            <person name="Pursley I."/>
            <person name="Horton D.L."/>
            <person name="Alikhan N.F."/>
            <person name="Baker D."/>
            <person name="Gharbi K."/>
            <person name="Hall N."/>
            <person name="Watson M."/>
            <person name="Adriaenssens E.M."/>
            <person name="Foster-Nyarko E."/>
            <person name="Jarju S."/>
            <person name="Secka A."/>
            <person name="Antonio M."/>
            <person name="Oren A."/>
            <person name="Chaudhuri R.R."/>
            <person name="La Ragione R."/>
            <person name="Hildebrand F."/>
            <person name="Pallen M.J."/>
        </authorList>
    </citation>
    <scope>NUCLEOTIDE SEQUENCE</scope>
    <source>
        <strain evidence="6">CHK33-7979</strain>
    </source>
</reference>
<dbReference type="PROSITE" id="PS50042">
    <property type="entry name" value="CNMP_BINDING_3"/>
    <property type="match status" value="1"/>
</dbReference>
<dbReference type="InterPro" id="IPR036390">
    <property type="entry name" value="WH_DNA-bd_sf"/>
</dbReference>
<organism evidence="6 7">
    <name type="scientific">Candidatus Intestinimonas merdavium</name>
    <dbReference type="NCBI Taxonomy" id="2838622"/>
    <lineage>
        <taxon>Bacteria</taxon>
        <taxon>Bacillati</taxon>
        <taxon>Bacillota</taxon>
        <taxon>Clostridia</taxon>
        <taxon>Eubacteriales</taxon>
        <taxon>Intestinimonas</taxon>
    </lineage>
</organism>
<gene>
    <name evidence="6" type="ORF">H9826_00435</name>
</gene>
<dbReference type="InterPro" id="IPR018490">
    <property type="entry name" value="cNMP-bd_dom_sf"/>
</dbReference>
<feature type="domain" description="HTH crp-type" evidence="5">
    <location>
        <begin position="154"/>
        <end position="221"/>
    </location>
</feature>
<feature type="domain" description="Cyclic nucleotide-binding" evidence="4">
    <location>
        <begin position="13"/>
        <end position="111"/>
    </location>
</feature>
<dbReference type="Pfam" id="PF00027">
    <property type="entry name" value="cNMP_binding"/>
    <property type="match status" value="1"/>
</dbReference>
<dbReference type="InterPro" id="IPR012318">
    <property type="entry name" value="HTH_CRP"/>
</dbReference>
<evidence type="ECO:0000259" key="5">
    <source>
        <dbReference type="PROSITE" id="PS51063"/>
    </source>
</evidence>
<dbReference type="GO" id="GO:0006355">
    <property type="term" value="P:regulation of DNA-templated transcription"/>
    <property type="evidence" value="ECO:0007669"/>
    <property type="project" value="InterPro"/>
</dbReference>
<accession>A0A9D1Z1T7</accession>
<comment type="caution">
    <text evidence="6">The sequence shown here is derived from an EMBL/GenBank/DDBJ whole genome shotgun (WGS) entry which is preliminary data.</text>
</comment>
<evidence type="ECO:0000259" key="4">
    <source>
        <dbReference type="PROSITE" id="PS50042"/>
    </source>
</evidence>
<dbReference type="Proteomes" id="UP000886824">
    <property type="component" value="Unassembled WGS sequence"/>
</dbReference>
<dbReference type="Pfam" id="PF13545">
    <property type="entry name" value="HTH_Crp_2"/>
    <property type="match status" value="1"/>
</dbReference>
<dbReference type="Gene3D" id="2.60.120.10">
    <property type="entry name" value="Jelly Rolls"/>
    <property type="match status" value="1"/>
</dbReference>
<keyword evidence="2" id="KW-0238">DNA-binding</keyword>
<name>A0A9D1Z1T7_9FIRM</name>
<dbReference type="EMBL" id="DXCX01000009">
    <property type="protein sequence ID" value="HIY72429.1"/>
    <property type="molecule type" value="Genomic_DNA"/>
</dbReference>
<keyword evidence="3" id="KW-0804">Transcription</keyword>
<evidence type="ECO:0000256" key="2">
    <source>
        <dbReference type="ARBA" id="ARBA00023125"/>
    </source>
</evidence>